<comment type="caution">
    <text evidence="2">The sequence shown here is derived from an EMBL/GenBank/DDBJ whole genome shotgun (WGS) entry which is preliminary data.</text>
</comment>
<organism evidence="2 3">
    <name type="scientific">Neptuniibacter caesariensis</name>
    <dbReference type="NCBI Taxonomy" id="207954"/>
    <lineage>
        <taxon>Bacteria</taxon>
        <taxon>Pseudomonadati</taxon>
        <taxon>Pseudomonadota</taxon>
        <taxon>Gammaproteobacteria</taxon>
        <taxon>Oceanospirillales</taxon>
        <taxon>Oceanospirillaceae</taxon>
        <taxon>Neptuniibacter</taxon>
    </lineage>
</organism>
<evidence type="ECO:0000256" key="1">
    <source>
        <dbReference type="SAM" id="SignalP"/>
    </source>
</evidence>
<evidence type="ECO:0000313" key="2">
    <source>
        <dbReference type="EMBL" id="EAR62624.1"/>
    </source>
</evidence>
<protein>
    <submittedName>
        <fullName evidence="2">Uncharacterized protein</fullName>
    </submittedName>
</protein>
<dbReference type="OrthoDB" id="7987888at2"/>
<keyword evidence="1" id="KW-0732">Signal</keyword>
<feature type="chain" id="PRO_5031347388" evidence="1">
    <location>
        <begin position="24"/>
        <end position="185"/>
    </location>
</feature>
<name>A0A7U8C7C2_NEPCE</name>
<dbReference type="Proteomes" id="UP000002171">
    <property type="component" value="Unassembled WGS sequence"/>
</dbReference>
<gene>
    <name evidence="2" type="ORF">MED92_05883</name>
</gene>
<sequence>MLTGARSWLFLMLFITNSNLALANPLSGEKEIILLDKQESEIVIGHVVFTPEQGVSGYRLHMDHEKFRDYFLSMKEMKCLVGPELWCHLAYPYEQPRRVSHEDLSWLSHDLLFMFKKRDEFGANFWNGIYYHMRVEDGVIKGEAQAVDLNLLASPPEDLSTPPMHEGERDEIERSQRWLPDIVIR</sequence>
<reference evidence="2 3" key="1">
    <citation type="submission" date="2006-02" db="EMBL/GenBank/DDBJ databases">
        <authorList>
            <person name="Pinhassi J."/>
            <person name="Pedros-Alio C."/>
            <person name="Ferriera S."/>
            <person name="Johnson J."/>
            <person name="Kravitz S."/>
            <person name="Halpern A."/>
            <person name="Remington K."/>
            <person name="Beeson K."/>
            <person name="Tran B."/>
            <person name="Rogers Y.-H."/>
            <person name="Friedman R."/>
            <person name="Venter J.C."/>
        </authorList>
    </citation>
    <scope>NUCLEOTIDE SEQUENCE [LARGE SCALE GENOMIC DNA]</scope>
    <source>
        <strain evidence="2 3">MED92</strain>
    </source>
</reference>
<evidence type="ECO:0000313" key="3">
    <source>
        <dbReference type="Proteomes" id="UP000002171"/>
    </source>
</evidence>
<dbReference type="EMBL" id="AAOW01000002">
    <property type="protein sequence ID" value="EAR62624.1"/>
    <property type="molecule type" value="Genomic_DNA"/>
</dbReference>
<dbReference type="RefSeq" id="WP_007021642.1">
    <property type="nucleotide sequence ID" value="NZ_CH724126.1"/>
</dbReference>
<dbReference type="AlphaFoldDB" id="A0A7U8C7C2"/>
<accession>A0A7U8C7C2</accession>
<proteinExistence type="predicted"/>
<feature type="signal peptide" evidence="1">
    <location>
        <begin position="1"/>
        <end position="23"/>
    </location>
</feature>
<keyword evidence="3" id="KW-1185">Reference proteome</keyword>